<dbReference type="Proteomes" id="UP000694853">
    <property type="component" value="Unplaced"/>
</dbReference>
<reference evidence="1" key="1">
    <citation type="journal article" date="2019" name="Toxins">
        <title>Detection of Abrin-Like and Prepropulchellin-Like Toxin Genes and Transcripts Using Whole Genome Sequencing and Full-Length Transcript Sequencing of Abrus precatorius.</title>
        <authorList>
            <person name="Hovde B.T."/>
            <person name="Daligault H.E."/>
            <person name="Hanschen E.R."/>
            <person name="Kunde Y.A."/>
            <person name="Johnson M.B."/>
            <person name="Starkenburg S.R."/>
            <person name="Johnson S.L."/>
        </authorList>
    </citation>
    <scope>NUCLEOTIDE SEQUENCE [LARGE SCALE GENOMIC DNA]</scope>
</reference>
<dbReference type="AlphaFoldDB" id="A0A8B8KVU0"/>
<dbReference type="OrthoDB" id="683469at2759"/>
<dbReference type="PANTHER" id="PTHR31973:SF195">
    <property type="entry name" value="MUDR FAMILY TRANSPOSASE"/>
    <property type="match status" value="1"/>
</dbReference>
<protein>
    <submittedName>
        <fullName evidence="2">Uncharacterized protein LOC113859435</fullName>
    </submittedName>
</protein>
<dbReference type="GeneID" id="113859435"/>
<gene>
    <name evidence="2" type="primary">LOC113859435</name>
</gene>
<sequence length="123" mass="14171">MVKEEPPVPISLIQERISGQFGYSILYKKAWKAKQKAIVIVFGDWDESYAALLWWLEYMQLHALGSVYKLEINDYVEGHTVDGTFLYDKYRQTLLIATTQDGNNYVLSIVFAIVEGETLSAWE</sequence>
<accession>A0A8B8KVU0</accession>
<proteinExistence type="predicted"/>
<evidence type="ECO:0000313" key="1">
    <source>
        <dbReference type="Proteomes" id="UP000694853"/>
    </source>
</evidence>
<dbReference type="KEGG" id="aprc:113859435"/>
<organism evidence="1 2">
    <name type="scientific">Abrus precatorius</name>
    <name type="common">Indian licorice</name>
    <name type="synonym">Glycine abrus</name>
    <dbReference type="NCBI Taxonomy" id="3816"/>
    <lineage>
        <taxon>Eukaryota</taxon>
        <taxon>Viridiplantae</taxon>
        <taxon>Streptophyta</taxon>
        <taxon>Embryophyta</taxon>
        <taxon>Tracheophyta</taxon>
        <taxon>Spermatophyta</taxon>
        <taxon>Magnoliopsida</taxon>
        <taxon>eudicotyledons</taxon>
        <taxon>Gunneridae</taxon>
        <taxon>Pentapetalae</taxon>
        <taxon>rosids</taxon>
        <taxon>fabids</taxon>
        <taxon>Fabales</taxon>
        <taxon>Fabaceae</taxon>
        <taxon>Papilionoideae</taxon>
        <taxon>50 kb inversion clade</taxon>
        <taxon>NPAAA clade</taxon>
        <taxon>indigoferoid/millettioid clade</taxon>
        <taxon>Abreae</taxon>
        <taxon>Abrus</taxon>
    </lineage>
</organism>
<reference evidence="2" key="2">
    <citation type="submission" date="2025-08" db="UniProtKB">
        <authorList>
            <consortium name="RefSeq"/>
        </authorList>
    </citation>
    <scope>IDENTIFICATION</scope>
    <source>
        <tissue evidence="2">Young leaves</tissue>
    </source>
</reference>
<keyword evidence="1" id="KW-1185">Reference proteome</keyword>
<evidence type="ECO:0000313" key="2">
    <source>
        <dbReference type="RefSeq" id="XP_027348012.1"/>
    </source>
</evidence>
<dbReference type="PANTHER" id="PTHR31973">
    <property type="entry name" value="POLYPROTEIN, PUTATIVE-RELATED"/>
    <property type="match status" value="1"/>
</dbReference>
<dbReference type="RefSeq" id="XP_027348012.1">
    <property type="nucleotide sequence ID" value="XM_027492211.1"/>
</dbReference>
<name>A0A8B8KVU0_ABRPR</name>